<gene>
    <name evidence="1" type="ORF">SAMN03080615_03085</name>
</gene>
<dbReference type="RefSeq" id="WP_091360093.1">
    <property type="nucleotide sequence ID" value="NZ_AP025284.1"/>
</dbReference>
<dbReference type="OrthoDB" id="9034828at2"/>
<reference evidence="2" key="1">
    <citation type="submission" date="2016-10" db="EMBL/GenBank/DDBJ databases">
        <authorList>
            <person name="Varghese N."/>
            <person name="Submissions S."/>
        </authorList>
    </citation>
    <scope>NUCLEOTIDE SEQUENCE [LARGE SCALE GENOMIC DNA]</scope>
    <source>
        <strain evidence="2">DSM 18887</strain>
    </source>
</reference>
<dbReference type="EMBL" id="FOGB01000010">
    <property type="protein sequence ID" value="SEQ88387.1"/>
    <property type="molecule type" value="Genomic_DNA"/>
</dbReference>
<protein>
    <submittedName>
        <fullName evidence="1">Uncharacterized protein</fullName>
    </submittedName>
</protein>
<organism evidence="1 2">
    <name type="scientific">Amphritea atlantica</name>
    <dbReference type="NCBI Taxonomy" id="355243"/>
    <lineage>
        <taxon>Bacteria</taxon>
        <taxon>Pseudomonadati</taxon>
        <taxon>Pseudomonadota</taxon>
        <taxon>Gammaproteobacteria</taxon>
        <taxon>Oceanospirillales</taxon>
        <taxon>Oceanospirillaceae</taxon>
        <taxon>Amphritea</taxon>
    </lineage>
</organism>
<evidence type="ECO:0000313" key="1">
    <source>
        <dbReference type="EMBL" id="SEQ88387.1"/>
    </source>
</evidence>
<name>A0A1H9JNJ7_9GAMM</name>
<dbReference type="Proteomes" id="UP000198749">
    <property type="component" value="Unassembled WGS sequence"/>
</dbReference>
<sequence>MKQSELVLAHCIGCGCDDHHSCDTDYGKCTWIIVDRELNVGVCSGCEDALAAWQQGARSAAAVQARALHRHG</sequence>
<dbReference type="PROSITE" id="PS51257">
    <property type="entry name" value="PROKAR_LIPOPROTEIN"/>
    <property type="match status" value="1"/>
</dbReference>
<evidence type="ECO:0000313" key="2">
    <source>
        <dbReference type="Proteomes" id="UP000198749"/>
    </source>
</evidence>
<accession>A0A1H9JNJ7</accession>
<proteinExistence type="predicted"/>
<keyword evidence="2" id="KW-1185">Reference proteome</keyword>
<dbReference type="AlphaFoldDB" id="A0A1H9JNJ7"/>